<feature type="coiled-coil region" evidence="1">
    <location>
        <begin position="657"/>
        <end position="801"/>
    </location>
</feature>
<dbReference type="Proteomes" id="UP000039865">
    <property type="component" value="Unassembled WGS sequence"/>
</dbReference>
<dbReference type="InParanoid" id="A0A078A4U6"/>
<organism evidence="3 4">
    <name type="scientific">Stylonychia lemnae</name>
    <name type="common">Ciliate</name>
    <dbReference type="NCBI Taxonomy" id="5949"/>
    <lineage>
        <taxon>Eukaryota</taxon>
        <taxon>Sar</taxon>
        <taxon>Alveolata</taxon>
        <taxon>Ciliophora</taxon>
        <taxon>Intramacronucleata</taxon>
        <taxon>Spirotrichea</taxon>
        <taxon>Stichotrichia</taxon>
        <taxon>Sporadotrichida</taxon>
        <taxon>Oxytrichidae</taxon>
        <taxon>Stylonychinae</taxon>
        <taxon>Stylonychia</taxon>
    </lineage>
</organism>
<accession>A0A078A4U6</accession>
<reference evidence="3 4" key="1">
    <citation type="submission" date="2014-06" db="EMBL/GenBank/DDBJ databases">
        <authorList>
            <person name="Swart Estienne"/>
        </authorList>
    </citation>
    <scope>NUCLEOTIDE SEQUENCE [LARGE SCALE GENOMIC DNA]</scope>
    <source>
        <strain evidence="3 4">130c</strain>
    </source>
</reference>
<dbReference type="AlphaFoldDB" id="A0A078A4U6"/>
<gene>
    <name evidence="3" type="primary">Contig19008.g918</name>
    <name evidence="3" type="ORF">STYLEM_5550</name>
</gene>
<evidence type="ECO:0000313" key="4">
    <source>
        <dbReference type="Proteomes" id="UP000039865"/>
    </source>
</evidence>
<keyword evidence="4" id="KW-1185">Reference proteome</keyword>
<evidence type="ECO:0000256" key="2">
    <source>
        <dbReference type="SAM" id="MobiDB-lite"/>
    </source>
</evidence>
<feature type="coiled-coil region" evidence="1">
    <location>
        <begin position="578"/>
        <end position="623"/>
    </location>
</feature>
<dbReference type="EMBL" id="CCKQ01005374">
    <property type="protein sequence ID" value="CDW76590.1"/>
    <property type="molecule type" value="Genomic_DNA"/>
</dbReference>
<dbReference type="SUPFAM" id="SSF143575">
    <property type="entry name" value="GAS2 domain-like"/>
    <property type="match status" value="1"/>
</dbReference>
<dbReference type="InterPro" id="IPR036534">
    <property type="entry name" value="GAR_dom_sf"/>
</dbReference>
<dbReference type="GO" id="GO:0008017">
    <property type="term" value="F:microtubule binding"/>
    <property type="evidence" value="ECO:0007669"/>
    <property type="project" value="InterPro"/>
</dbReference>
<feature type="region of interest" description="Disordered" evidence="2">
    <location>
        <begin position="248"/>
        <end position="272"/>
    </location>
</feature>
<evidence type="ECO:0000256" key="1">
    <source>
        <dbReference type="SAM" id="Coils"/>
    </source>
</evidence>
<name>A0A078A4U6_STYLE</name>
<keyword evidence="1" id="KW-0175">Coiled coil</keyword>
<sequence length="988" mass="114815">MVAPQLLQELLYGLALRMPSKNEPETTAAKMVSTMTYLSNFCFSLLTTSLYSDLSTLSFSIALRICIENVSFASYNHNGAGSQNSTQLRPDQIPVIVLSITKLEYENAGSSRDNTQEPLLCYVYLGEKIQDVRGVSRDETRIKFANASTSNYMEILQDKIITIHSKQSSTVTLGYLRIPIGLVMSTYDKQIKGWLPLFPERDHDISLLGHYLAQEISKPRIYVDLRLAYDKPQKQIIFSSPSVNPFKTSQGFGNQPLRNTEGYSQSPIENQDDLSSSATYEEISENITLIQGRPQEDPQRLTVQSANSGQQIFRKKKKMYTQSANPNIQLVAPTVASTANKQQPAVETNQPLIKEELLIQLPPVVDKITVKRELVTQVDEVVQQISDLNTVNSKELTSWYTRVKQIQINDNKDLIVNDQRQAQLNQLQRDTIALQNFRKEQESYKQQLDTQVRLLETHGQHQMKKEKLDRLQETVQKLKNEMNSLQNLNLTQDPATGIKMKTLQDQIYEEVDQQKELIVNIQLEQSTNIDKLLTDKLLQSQEQLGLENKVVGFKQDQILVQHSVDRQQVELNFLQKYIQSEQLQIKNVDQQYRDLIKKHQLKLQEDQMRVDQIKSKIEHTQQEYTQNQESLIKQKQVMNEQILERINDSKVQNSIEVQKMQQEIQDSIRELSQALNDKQEAVKTLKNIHTQLKIQVENDTITVMTGDNKDLREKVQDKNDVLQSKDDKHTETENQLEQFEKNIEFLENKEQIHNEFKKGYMFLEYHSNNLVQEQKNIKRLIEDLKRWREESQEKLQIQQQDFNSFDVEMKQFLEEIARQLDQEANKMDHLSGIKSQQELESHMREKLAQIREMEATLRGKDHEIDTLEMIQSQKDSIILELEEQAGKFKEVIKEVHYESQKNDKVEAALFRYLDQHPTKVDMKKLGDGYYKFGSRRIYLKLDNDQVTLLVRVGPKEYITLAMFIIENEGIELQKMGIGKALLGKFHKF</sequence>
<evidence type="ECO:0000313" key="3">
    <source>
        <dbReference type="EMBL" id="CDW76590.1"/>
    </source>
</evidence>
<protein>
    <submittedName>
        <fullName evidence="3">Uncharacterized protein</fullName>
    </submittedName>
</protein>
<feature type="coiled-coil region" evidence="1">
    <location>
        <begin position="461"/>
        <end position="491"/>
    </location>
</feature>
<proteinExistence type="predicted"/>